<dbReference type="GO" id="GO:0070939">
    <property type="term" value="C:Dsl1/NZR complex"/>
    <property type="evidence" value="ECO:0007669"/>
    <property type="project" value="TreeGrafter"/>
</dbReference>
<dbReference type="RefSeq" id="XP_012898513.1">
    <property type="nucleotide sequence ID" value="XM_013043059.1"/>
</dbReference>
<name>D8M8S6_BLAHO</name>
<organism evidence="1">
    <name type="scientific">Blastocystis hominis</name>
    <dbReference type="NCBI Taxonomy" id="12968"/>
    <lineage>
        <taxon>Eukaryota</taxon>
        <taxon>Sar</taxon>
        <taxon>Stramenopiles</taxon>
        <taxon>Bigyra</taxon>
        <taxon>Opalozoa</taxon>
        <taxon>Opalinata</taxon>
        <taxon>Blastocystidae</taxon>
        <taxon>Blastocystis</taxon>
    </lineage>
</organism>
<gene>
    <name evidence="1" type="ORF">GSBLH_T00004204001</name>
</gene>
<proteinExistence type="predicted"/>
<dbReference type="PANTHER" id="PTHR15922:SF2">
    <property type="entry name" value="NBAS SUBUNIT OF NRZ TETHERING COMPLEX"/>
    <property type="match status" value="1"/>
</dbReference>
<protein>
    <submittedName>
        <fullName evidence="1">Uncharacterized protein</fullName>
    </submittedName>
</protein>
<dbReference type="PANTHER" id="PTHR15922">
    <property type="entry name" value="NEUROBLASTOMA-AMPLIFIED SEQUENCE"/>
    <property type="match status" value="1"/>
</dbReference>
<dbReference type="Proteomes" id="UP000008312">
    <property type="component" value="Unassembled WGS sequence"/>
</dbReference>
<dbReference type="InParanoid" id="D8M8S6"/>
<dbReference type="GO" id="GO:0006890">
    <property type="term" value="P:retrograde vesicle-mediated transport, Golgi to endoplasmic reticulum"/>
    <property type="evidence" value="ECO:0007669"/>
    <property type="project" value="TreeGrafter"/>
</dbReference>
<accession>D8M8S6</accession>
<dbReference type="EMBL" id="FN668688">
    <property type="protein sequence ID" value="CBK24465.2"/>
    <property type="molecule type" value="Genomic_DNA"/>
</dbReference>
<evidence type="ECO:0000313" key="2">
    <source>
        <dbReference type="Proteomes" id="UP000008312"/>
    </source>
</evidence>
<dbReference type="GeneID" id="24921240"/>
<evidence type="ECO:0000313" key="1">
    <source>
        <dbReference type="EMBL" id="CBK24465.2"/>
    </source>
</evidence>
<dbReference type="AlphaFoldDB" id="D8M8S6"/>
<sequence>MMNLLKSGLRASNQWLRSKNFYVFEKRGVDDLSSAKACFYSYTKEDVEKDATLREVVLCKFLICAKLNRIQFYNKLLAEDSLPEGLDLKEFALYTRRPIRELALQFAQEGKHASLRKLFLSFPQLTLPYRYEIVSRFPLVSDPSTYFRFLPAFGEKDGAPSPGVFSFWDGKSIQKINTLNYAEVEWFEKKEILEVLQPRSGEAAIVNEFIAAFEAVQAEAIAQSDFARFAAWIEADCKKIDDATGLTELSKELLQLAISVNSAYRGDAAYAKLEALKEQLDLFLLYLKHNLDISYATDLLADSNPITLSQWVKLDSTEIMNLFLSHAGSDFIQVIQLLDSRYLLQQKIVYRYIQSTLDADPSKVFLFVDYINYFIEHRMSSALSKDLTEFVDFFQSILFNDALAKSSEMLTVSLEVCRRLQESSLLESEQRKQLSFLAQLVSLYSQLASSLSNLHLSKLRDSFLEAEAWIQSNPIDFNTASSQQIEAMLELPLLTFVSDAAQSKLGSSSPKEVDSFVSSLFVNPLSFFPKGIKNYIMLRILLRNRSSDALNAASDLTHSVQQDWMNFTVLHGVDEGVKSMSW</sequence>
<reference evidence="1" key="1">
    <citation type="submission" date="2010-02" db="EMBL/GenBank/DDBJ databases">
        <title>Sequencing and annotation of the Blastocystis hominis genome.</title>
        <authorList>
            <person name="Wincker P."/>
        </authorList>
    </citation>
    <scope>NUCLEOTIDE SEQUENCE</scope>
    <source>
        <strain evidence="1">Singapore isolate B</strain>
    </source>
</reference>
<keyword evidence="2" id="KW-1185">Reference proteome</keyword>
<dbReference type="GO" id="GO:0000149">
    <property type="term" value="F:SNARE binding"/>
    <property type="evidence" value="ECO:0007669"/>
    <property type="project" value="TreeGrafter"/>
</dbReference>